<protein>
    <recommendedName>
        <fullName evidence="4">F-box domain-containing protein</fullName>
    </recommendedName>
</protein>
<evidence type="ECO:0008006" key="4">
    <source>
        <dbReference type="Google" id="ProtNLM"/>
    </source>
</evidence>
<sequence length="365" mass="40221">MELRPRQRRRITAAKEEKPRRTSIHDIPDDLLRQILLRLDSPLWLVRAACASKPLHRAVITGGHAFLRIAASLHPPAVVGHYHDRNVRRITFVPSSSPAPPIDGGRFTLDFLPSHVTVTVADCHGGLILLHNDFGSLPSLIVCDPLTRRVLYQFYKALHLHVCVFSTADGDGRRFLRQSVYMGHVAGRVDGSLYLGFSTGNVKVLDNASLELSEVDLPIHIDTSKRPYKSAFTVGHGAGGRNPISPATTRIVHLHGEDLEVFRRVRGGGDGEWVLEHSIAKLSEASRGLVAGCCPEMKVEWTVVIVVAVGTGIAVLSAWDRTERKWLFSVDMGTKELKAVPNKEDYRGTTQCLLAAMASVLARLH</sequence>
<feature type="compositionally biased region" description="Basic and acidic residues" evidence="1">
    <location>
        <begin position="13"/>
        <end position="22"/>
    </location>
</feature>
<reference evidence="3" key="1">
    <citation type="submission" date="2024-06" db="EMBL/GenBank/DDBJ databases">
        <authorList>
            <person name="Ryan C."/>
        </authorList>
    </citation>
    <scope>NUCLEOTIDE SEQUENCE [LARGE SCALE GENOMIC DNA]</scope>
</reference>
<dbReference type="InterPro" id="IPR036047">
    <property type="entry name" value="F-box-like_dom_sf"/>
</dbReference>
<evidence type="ECO:0000256" key="1">
    <source>
        <dbReference type="SAM" id="MobiDB-lite"/>
    </source>
</evidence>
<accession>A0ABC8W9H5</accession>
<dbReference type="EMBL" id="OZ075122">
    <property type="protein sequence ID" value="CAL4905105.1"/>
    <property type="molecule type" value="Genomic_DNA"/>
</dbReference>
<evidence type="ECO:0000313" key="3">
    <source>
        <dbReference type="Proteomes" id="UP001497457"/>
    </source>
</evidence>
<feature type="region of interest" description="Disordered" evidence="1">
    <location>
        <begin position="1"/>
        <end position="22"/>
    </location>
</feature>
<dbReference type="Proteomes" id="UP001497457">
    <property type="component" value="Chromosome 12b"/>
</dbReference>
<feature type="compositionally biased region" description="Basic residues" evidence="1">
    <location>
        <begin position="1"/>
        <end position="12"/>
    </location>
</feature>
<proteinExistence type="predicted"/>
<keyword evidence="3" id="KW-1185">Reference proteome</keyword>
<name>A0ABC8W9H5_9POAL</name>
<evidence type="ECO:0000313" key="2">
    <source>
        <dbReference type="EMBL" id="CAL4905105.1"/>
    </source>
</evidence>
<dbReference type="SUPFAM" id="SSF81383">
    <property type="entry name" value="F-box domain"/>
    <property type="match status" value="1"/>
</dbReference>
<dbReference type="PANTHER" id="PTHR33207">
    <property type="entry name" value="F-BOX DOMAIN CONTAINING PROTEIN-RELATED"/>
    <property type="match status" value="1"/>
</dbReference>
<dbReference type="AlphaFoldDB" id="A0ABC8W9H5"/>
<organism evidence="2 3">
    <name type="scientific">Urochloa decumbens</name>
    <dbReference type="NCBI Taxonomy" id="240449"/>
    <lineage>
        <taxon>Eukaryota</taxon>
        <taxon>Viridiplantae</taxon>
        <taxon>Streptophyta</taxon>
        <taxon>Embryophyta</taxon>
        <taxon>Tracheophyta</taxon>
        <taxon>Spermatophyta</taxon>
        <taxon>Magnoliopsida</taxon>
        <taxon>Liliopsida</taxon>
        <taxon>Poales</taxon>
        <taxon>Poaceae</taxon>
        <taxon>PACMAD clade</taxon>
        <taxon>Panicoideae</taxon>
        <taxon>Panicodae</taxon>
        <taxon>Paniceae</taxon>
        <taxon>Melinidinae</taxon>
        <taxon>Urochloa</taxon>
    </lineage>
</organism>
<gene>
    <name evidence="2" type="ORF">URODEC1_LOCUS11483</name>
</gene>
<reference evidence="2 3" key="2">
    <citation type="submission" date="2024-10" db="EMBL/GenBank/DDBJ databases">
        <authorList>
            <person name="Ryan C."/>
        </authorList>
    </citation>
    <scope>NUCLEOTIDE SEQUENCE [LARGE SCALE GENOMIC DNA]</scope>
</reference>